<dbReference type="SMART" id="SM00513">
    <property type="entry name" value="SAP"/>
    <property type="match status" value="1"/>
</dbReference>
<dbReference type="GeneID" id="27902786"/>
<dbReference type="GO" id="GO:0000785">
    <property type="term" value="C:chromatin"/>
    <property type="evidence" value="ECO:0007669"/>
    <property type="project" value="TreeGrafter"/>
</dbReference>
<dbReference type="Gene3D" id="3.30.40.10">
    <property type="entry name" value="Zinc/RING finger domain, C3HC4 (zinc finger)"/>
    <property type="match status" value="1"/>
</dbReference>
<sequence>MAASGGHLLQQGRVSVESRIKTLVNNDLKEICRAFNFQVSGTKAALQKRCVEILDKIVSEGDVAAFRDFNYRVNNHGKPAPAQTQSPQSSANGFGTFHGPSGSASPATMLPGRAPASAGRNGNSSAAAGRMWFKSSPFYEEHEVVFPMLDLPEMPQNRHTVSAVVTLTPDQSARIKSDPSLKLLLYCGKGANPYAQIDVEFPNQLEVKLNNDDVKANFKGLKNKPGTTKPADITDKVRKNAGYQNQLRITYALTKERFQVSVYMARYISSATLTQRIKEGRHGGGVISKEQAIREISRANDDPDIVLSSEIMSLKDPVSILRITLPVRSTVCTHRQCFDGGMFLQMQEQAPQWLCPTCNKQISYQSLCIDKYFEEILQQTSSSIEKVTLEPDGQWHIVNEEESQNAAQSSRDNRAKYDNDFDDSDDDLVEVASHSTAKSKPTNGGSLPTASTPNFLAAPVSGAGYAMTPPLSSRGPSAAPSTSSAQPGAKRAASSVIDLTLSDEEDDEPPRPAKRQTTNTRRQSTRQDQLATTAGAARRRPS</sequence>
<evidence type="ECO:0000256" key="6">
    <source>
        <dbReference type="ARBA" id="ARBA00022786"/>
    </source>
</evidence>
<evidence type="ECO:0000313" key="14">
    <source>
        <dbReference type="Proteomes" id="UP000016931"/>
    </source>
</evidence>
<comment type="similarity">
    <text evidence="2">Belongs to the PIAS family.</text>
</comment>
<feature type="domain" description="PINIT" evidence="12">
    <location>
        <begin position="118"/>
        <end position="268"/>
    </location>
</feature>
<dbReference type="GO" id="GO:0061665">
    <property type="term" value="F:SUMO ligase activity"/>
    <property type="evidence" value="ECO:0007669"/>
    <property type="project" value="TreeGrafter"/>
</dbReference>
<keyword evidence="4" id="KW-0479">Metal-binding</keyword>
<evidence type="ECO:0000256" key="2">
    <source>
        <dbReference type="ARBA" id="ARBA00005383"/>
    </source>
</evidence>
<organism evidence="13 14">
    <name type="scientific">Sphaerulina musiva (strain SO2202)</name>
    <name type="common">Poplar stem canker fungus</name>
    <name type="synonym">Septoria musiva</name>
    <dbReference type="NCBI Taxonomy" id="692275"/>
    <lineage>
        <taxon>Eukaryota</taxon>
        <taxon>Fungi</taxon>
        <taxon>Dikarya</taxon>
        <taxon>Ascomycota</taxon>
        <taxon>Pezizomycotina</taxon>
        <taxon>Dothideomycetes</taxon>
        <taxon>Dothideomycetidae</taxon>
        <taxon>Mycosphaerellales</taxon>
        <taxon>Mycosphaerellaceae</taxon>
        <taxon>Sphaerulina</taxon>
    </lineage>
</organism>
<keyword evidence="5 8" id="KW-0863">Zinc-finger</keyword>
<dbReference type="InterPro" id="IPR003034">
    <property type="entry name" value="SAP_dom"/>
</dbReference>
<evidence type="ECO:0000313" key="13">
    <source>
        <dbReference type="EMBL" id="EMF11674.1"/>
    </source>
</evidence>
<dbReference type="InterPro" id="IPR004181">
    <property type="entry name" value="Znf_MIZ"/>
</dbReference>
<dbReference type="Gene3D" id="2.60.120.780">
    <property type="entry name" value="PINIT domain"/>
    <property type="match status" value="1"/>
</dbReference>
<feature type="compositionally biased region" description="Low complexity" evidence="9">
    <location>
        <begin position="515"/>
        <end position="529"/>
    </location>
</feature>
<dbReference type="InterPro" id="IPR038654">
    <property type="entry name" value="PINIT_sf"/>
</dbReference>
<dbReference type="STRING" id="692275.N1QGS6"/>
<dbReference type="Pfam" id="PF14324">
    <property type="entry name" value="PINIT"/>
    <property type="match status" value="1"/>
</dbReference>
<evidence type="ECO:0000256" key="4">
    <source>
        <dbReference type="ARBA" id="ARBA00022723"/>
    </source>
</evidence>
<protein>
    <recommendedName>
        <fullName evidence="15">Zf-MIZ-domain-containing protein</fullName>
    </recommendedName>
</protein>
<dbReference type="GO" id="GO:0008270">
    <property type="term" value="F:zinc ion binding"/>
    <property type="evidence" value="ECO:0007669"/>
    <property type="project" value="UniProtKB-KW"/>
</dbReference>
<dbReference type="Pfam" id="PF02037">
    <property type="entry name" value="SAP"/>
    <property type="match status" value="1"/>
</dbReference>
<keyword evidence="3" id="KW-0808">Transferase</keyword>
<reference evidence="13 14" key="1">
    <citation type="journal article" date="2012" name="PLoS Pathog.">
        <title>Diverse lifestyles and strategies of plant pathogenesis encoded in the genomes of eighteen Dothideomycetes fungi.</title>
        <authorList>
            <person name="Ohm R.A."/>
            <person name="Feau N."/>
            <person name="Henrissat B."/>
            <person name="Schoch C.L."/>
            <person name="Horwitz B.A."/>
            <person name="Barry K.W."/>
            <person name="Condon B.J."/>
            <person name="Copeland A.C."/>
            <person name="Dhillon B."/>
            <person name="Glaser F."/>
            <person name="Hesse C.N."/>
            <person name="Kosti I."/>
            <person name="LaButti K."/>
            <person name="Lindquist E.A."/>
            <person name="Lucas S."/>
            <person name="Salamov A.A."/>
            <person name="Bradshaw R.E."/>
            <person name="Ciuffetti L."/>
            <person name="Hamelin R.C."/>
            <person name="Kema G.H.J."/>
            <person name="Lawrence C."/>
            <person name="Scott J.A."/>
            <person name="Spatafora J.W."/>
            <person name="Turgeon B.G."/>
            <person name="de Wit P.J.G.M."/>
            <person name="Zhong S."/>
            <person name="Goodwin S.B."/>
            <person name="Grigoriev I.V."/>
        </authorList>
    </citation>
    <scope>NUCLEOTIDE SEQUENCE [LARGE SCALE GENOMIC DNA]</scope>
    <source>
        <strain evidence="13 14">SO2202</strain>
    </source>
</reference>
<evidence type="ECO:0000256" key="7">
    <source>
        <dbReference type="ARBA" id="ARBA00022833"/>
    </source>
</evidence>
<evidence type="ECO:0000256" key="5">
    <source>
        <dbReference type="ARBA" id="ARBA00022771"/>
    </source>
</evidence>
<evidence type="ECO:0008006" key="15">
    <source>
        <dbReference type="Google" id="ProtNLM"/>
    </source>
</evidence>
<feature type="compositionally biased region" description="Low complexity" evidence="9">
    <location>
        <begin position="116"/>
        <end position="126"/>
    </location>
</feature>
<dbReference type="PANTHER" id="PTHR10782">
    <property type="entry name" value="ZINC FINGER MIZ DOMAIN-CONTAINING PROTEIN"/>
    <property type="match status" value="1"/>
</dbReference>
<dbReference type="PANTHER" id="PTHR10782:SF4">
    <property type="entry name" value="TONALLI, ISOFORM E"/>
    <property type="match status" value="1"/>
</dbReference>
<feature type="region of interest" description="Disordered" evidence="9">
    <location>
        <begin position="467"/>
        <end position="542"/>
    </location>
</feature>
<evidence type="ECO:0000256" key="9">
    <source>
        <dbReference type="SAM" id="MobiDB-lite"/>
    </source>
</evidence>
<dbReference type="EMBL" id="KB456265">
    <property type="protein sequence ID" value="EMF11674.1"/>
    <property type="molecule type" value="Genomic_DNA"/>
</dbReference>
<evidence type="ECO:0000259" key="10">
    <source>
        <dbReference type="PROSITE" id="PS50800"/>
    </source>
</evidence>
<dbReference type="PROSITE" id="PS51466">
    <property type="entry name" value="PINIT"/>
    <property type="match status" value="1"/>
</dbReference>
<accession>N1QGS6</accession>
<dbReference type="InterPro" id="IPR023321">
    <property type="entry name" value="PINIT"/>
</dbReference>
<dbReference type="PROSITE" id="PS51044">
    <property type="entry name" value="ZF_SP_RING"/>
    <property type="match status" value="1"/>
</dbReference>
<evidence type="ECO:0000256" key="1">
    <source>
        <dbReference type="ARBA" id="ARBA00004718"/>
    </source>
</evidence>
<feature type="compositionally biased region" description="Acidic residues" evidence="9">
    <location>
        <begin position="420"/>
        <end position="429"/>
    </location>
</feature>
<dbReference type="OrthoDB" id="28127at2759"/>
<comment type="pathway">
    <text evidence="1">Protein modification; protein sumoylation.</text>
</comment>
<feature type="compositionally biased region" description="Polar residues" evidence="9">
    <location>
        <begin position="82"/>
        <end position="93"/>
    </location>
</feature>
<feature type="region of interest" description="Disordered" evidence="9">
    <location>
        <begin position="402"/>
        <end position="453"/>
    </location>
</feature>
<keyword evidence="14" id="KW-1185">Reference proteome</keyword>
<feature type="domain" description="SAP" evidence="10">
    <location>
        <begin position="20"/>
        <end position="54"/>
    </location>
</feature>
<feature type="compositionally biased region" description="Low complexity" evidence="9">
    <location>
        <begin position="472"/>
        <end position="489"/>
    </location>
</feature>
<feature type="domain" description="SP-RING-type" evidence="11">
    <location>
        <begin position="301"/>
        <end position="382"/>
    </location>
</feature>
<dbReference type="AlphaFoldDB" id="N1QGS6"/>
<proteinExistence type="inferred from homology"/>
<dbReference type="Proteomes" id="UP000016931">
    <property type="component" value="Unassembled WGS sequence"/>
</dbReference>
<evidence type="ECO:0000256" key="3">
    <source>
        <dbReference type="ARBA" id="ARBA00022679"/>
    </source>
</evidence>
<dbReference type="PROSITE" id="PS50800">
    <property type="entry name" value="SAP"/>
    <property type="match status" value="1"/>
</dbReference>
<evidence type="ECO:0000256" key="8">
    <source>
        <dbReference type="PROSITE-ProRule" id="PRU00452"/>
    </source>
</evidence>
<keyword evidence="7" id="KW-0862">Zinc</keyword>
<keyword evidence="6" id="KW-0833">Ubl conjugation pathway</keyword>
<dbReference type="OMA" id="TPIVECK"/>
<dbReference type="GO" id="GO:0016925">
    <property type="term" value="P:protein sumoylation"/>
    <property type="evidence" value="ECO:0007669"/>
    <property type="project" value="UniProtKB-UniPathway"/>
</dbReference>
<gene>
    <name evidence="13" type="ORF">SEPMUDRAFT_149593</name>
</gene>
<dbReference type="Pfam" id="PF02891">
    <property type="entry name" value="zf-MIZ"/>
    <property type="match status" value="1"/>
</dbReference>
<dbReference type="InterPro" id="IPR013083">
    <property type="entry name" value="Znf_RING/FYVE/PHD"/>
</dbReference>
<feature type="region of interest" description="Disordered" evidence="9">
    <location>
        <begin position="76"/>
        <end position="126"/>
    </location>
</feature>
<evidence type="ECO:0000259" key="11">
    <source>
        <dbReference type="PROSITE" id="PS51044"/>
    </source>
</evidence>
<feature type="compositionally biased region" description="Polar residues" evidence="9">
    <location>
        <begin position="433"/>
        <end position="453"/>
    </location>
</feature>
<dbReference type="RefSeq" id="XP_016759795.1">
    <property type="nucleotide sequence ID" value="XM_016905649.1"/>
</dbReference>
<dbReference type="HOGENOM" id="CLU_020537_1_0_1"/>
<dbReference type="eggNOG" id="KOG2169">
    <property type="taxonomic scope" value="Eukaryota"/>
</dbReference>
<name>N1QGS6_SPHMS</name>
<evidence type="ECO:0000259" key="12">
    <source>
        <dbReference type="PROSITE" id="PS51466"/>
    </source>
</evidence>
<dbReference type="UniPathway" id="UPA00886"/>